<name>A0ABX9XIG0_9PSED</name>
<evidence type="ECO:0000313" key="2">
    <source>
        <dbReference type="EMBL" id="ROZ82529.1"/>
    </source>
</evidence>
<evidence type="ECO:0000259" key="1">
    <source>
        <dbReference type="Pfam" id="PF12146"/>
    </source>
</evidence>
<evidence type="ECO:0000313" key="3">
    <source>
        <dbReference type="Proteomes" id="UP000275199"/>
    </source>
</evidence>
<dbReference type="Gene3D" id="3.40.50.1820">
    <property type="entry name" value="alpha/beta hydrolase"/>
    <property type="match status" value="1"/>
</dbReference>
<keyword evidence="3" id="KW-1185">Reference proteome</keyword>
<dbReference type="PANTHER" id="PTHR43194">
    <property type="entry name" value="HYDROLASE ALPHA/BETA FOLD FAMILY"/>
    <property type="match status" value="1"/>
</dbReference>
<sequence length="313" mass="34285">MAGNNKTLQGFQVEQSVIETHALTVNSVELQLRCFGSDNTGAVLLLVHGALEDGRVFHPRTDQGLAGTLVAAGHTVYVVDLRGHGASQPALADATEGMTQSALISQDLPAVLAFIRARHAERPLFCVGHGWGGVWMVSALIRHPELLPAISGLLHFGVRRRQQHGSGLTRLASRWVWQRLLPLLGKINGVIPGRALAIGTADESTAIYAANLAWMRGEWRDLEDGFDYASAIDKLDWPPALYLAGESDRQQGHIGDVRDFAREMGPHDAQIVLLEKGQGCSRRYSHNDLLTHPQAEVDHFPLVLGWLEQHLPR</sequence>
<protein>
    <submittedName>
        <fullName evidence="2">Alpha/beta fold hydrolase</fullName>
    </submittedName>
</protein>
<proteinExistence type="predicted"/>
<dbReference type="GO" id="GO:0016787">
    <property type="term" value="F:hydrolase activity"/>
    <property type="evidence" value="ECO:0007669"/>
    <property type="project" value="UniProtKB-KW"/>
</dbReference>
<keyword evidence="2" id="KW-0378">Hydrolase</keyword>
<dbReference type="Proteomes" id="UP000275199">
    <property type="component" value="Unassembled WGS sequence"/>
</dbReference>
<dbReference type="SUPFAM" id="SSF53474">
    <property type="entry name" value="alpha/beta-Hydrolases"/>
    <property type="match status" value="1"/>
</dbReference>
<feature type="domain" description="Serine aminopeptidase S33" evidence="1">
    <location>
        <begin position="41"/>
        <end position="154"/>
    </location>
</feature>
<dbReference type="InterPro" id="IPR050228">
    <property type="entry name" value="Carboxylesterase_BioH"/>
</dbReference>
<comment type="caution">
    <text evidence="2">The sequence shown here is derived from an EMBL/GenBank/DDBJ whole genome shotgun (WGS) entry which is preliminary data.</text>
</comment>
<accession>A0ABX9XIG0</accession>
<dbReference type="EMBL" id="RKKU01000021">
    <property type="protein sequence ID" value="ROZ82529.1"/>
    <property type="molecule type" value="Genomic_DNA"/>
</dbReference>
<dbReference type="Pfam" id="PF12146">
    <property type="entry name" value="Hydrolase_4"/>
    <property type="match status" value="1"/>
</dbReference>
<gene>
    <name evidence="2" type="ORF">EF096_14890</name>
</gene>
<dbReference type="PANTHER" id="PTHR43194:SF2">
    <property type="entry name" value="PEROXISOMAL MEMBRANE PROTEIN LPX1"/>
    <property type="match status" value="1"/>
</dbReference>
<reference evidence="2 3" key="1">
    <citation type="submission" date="2018-11" db="EMBL/GenBank/DDBJ databases">
        <authorList>
            <person name="Jang G.I."/>
            <person name="Hwang C.Y."/>
        </authorList>
    </citation>
    <scope>NUCLEOTIDE SEQUENCE [LARGE SCALE GENOMIC DNA]</scope>
    <source>
        <strain evidence="2 3">SSM26</strain>
    </source>
</reference>
<dbReference type="InterPro" id="IPR029058">
    <property type="entry name" value="AB_hydrolase_fold"/>
</dbReference>
<dbReference type="InterPro" id="IPR022742">
    <property type="entry name" value="Hydrolase_4"/>
</dbReference>
<organism evidence="2 3">
    <name type="scientific">Pseudomonas neustonica</name>
    <dbReference type="NCBI Taxonomy" id="2487346"/>
    <lineage>
        <taxon>Bacteria</taxon>
        <taxon>Pseudomonadati</taxon>
        <taxon>Pseudomonadota</taxon>
        <taxon>Gammaproteobacteria</taxon>
        <taxon>Pseudomonadales</taxon>
        <taxon>Pseudomonadaceae</taxon>
        <taxon>Pseudomonas</taxon>
    </lineage>
</organism>